<comment type="similarity">
    <text evidence="2">Belongs to the FlgN family.</text>
</comment>
<dbReference type="EMBL" id="JYLA01000002">
    <property type="protein sequence ID" value="KMM86174.1"/>
    <property type="molecule type" value="Genomic_DNA"/>
</dbReference>
<dbReference type="EMBL" id="FNRS01000001">
    <property type="protein sequence ID" value="SEC94142.1"/>
    <property type="molecule type" value="Genomic_DNA"/>
</dbReference>
<dbReference type="AlphaFoldDB" id="A0A0J6GVP8"/>
<comment type="caution">
    <text evidence="4">The sequence shown here is derived from an EMBL/GenBank/DDBJ whole genome shotgun (WGS) entry which is preliminary data.</text>
</comment>
<keyword evidence="4" id="KW-0969">Cilium</keyword>
<evidence type="ECO:0000313" key="6">
    <source>
        <dbReference type="Proteomes" id="UP000036395"/>
    </source>
</evidence>
<name>A0A0J6GVP8_PSETA</name>
<dbReference type="Gene3D" id="1.20.58.300">
    <property type="entry name" value="FlgN-like"/>
    <property type="match status" value="1"/>
</dbReference>
<dbReference type="OrthoDB" id="5734604at2"/>
<accession>A0A0J6GVP8</accession>
<evidence type="ECO:0000256" key="3">
    <source>
        <dbReference type="ARBA" id="ARBA00022795"/>
    </source>
</evidence>
<evidence type="ECO:0000256" key="2">
    <source>
        <dbReference type="ARBA" id="ARBA00007703"/>
    </source>
</evidence>
<keyword evidence="3" id="KW-1005">Bacterial flagellum biogenesis</keyword>
<gene>
    <name evidence="5" type="ORF">SAMN04490203_3438</name>
    <name evidence="4" type="ORF">TU78_06060</name>
</gene>
<evidence type="ECO:0000313" key="5">
    <source>
        <dbReference type="EMBL" id="SEC94142.1"/>
    </source>
</evidence>
<evidence type="ECO:0000313" key="4">
    <source>
        <dbReference type="EMBL" id="KMM86174.1"/>
    </source>
</evidence>
<dbReference type="InterPro" id="IPR007809">
    <property type="entry name" value="FlgN-like"/>
</dbReference>
<evidence type="ECO:0000256" key="1">
    <source>
        <dbReference type="ARBA" id="ARBA00002397"/>
    </source>
</evidence>
<dbReference type="PATRIC" id="fig|47884.3.peg.1611"/>
<dbReference type="STRING" id="47884.SAMN04490203_3438"/>
<comment type="function">
    <text evidence="1">Required for the efficient initiation of filament assembly.</text>
</comment>
<proteinExistence type="inferred from homology"/>
<sequence>MHDTQLLQLINDDLAPAEQLLGLLQDEHIALKGRDMQVLEKILARKQSLIILLEQHGRRRSEILAGLGLTTNRSGLESLASHSSVGQQLLSQSDALNHLLAQCQAANVLNGQSIQTQQAITANQLRILHGGEAPTLYDARGSTSMLSKPRAYSQV</sequence>
<organism evidence="4 6">
    <name type="scientific">Pseudomonas taetrolens</name>
    <dbReference type="NCBI Taxonomy" id="47884"/>
    <lineage>
        <taxon>Bacteria</taxon>
        <taxon>Pseudomonadati</taxon>
        <taxon>Pseudomonadota</taxon>
        <taxon>Gammaproteobacteria</taxon>
        <taxon>Pseudomonadales</taxon>
        <taxon>Pseudomonadaceae</taxon>
        <taxon>Pseudomonas</taxon>
    </lineage>
</organism>
<dbReference type="Proteomes" id="UP000183155">
    <property type="component" value="Unassembled WGS sequence"/>
</dbReference>
<keyword evidence="4" id="KW-0282">Flagellum</keyword>
<protein>
    <submittedName>
        <fullName evidence="5">Flagella synthesis protein FlgN</fullName>
    </submittedName>
    <submittedName>
        <fullName evidence="4">Flagellar biosynthesis protein FlgN</fullName>
    </submittedName>
</protein>
<dbReference type="Pfam" id="PF05130">
    <property type="entry name" value="FlgN"/>
    <property type="match status" value="1"/>
</dbReference>
<evidence type="ECO:0000313" key="7">
    <source>
        <dbReference type="Proteomes" id="UP000183155"/>
    </source>
</evidence>
<reference evidence="4 6" key="1">
    <citation type="submission" date="2015-02" db="EMBL/GenBank/DDBJ databases">
        <title>Pseudomonas helleri sp. nov. and Pseudomonas weihenstephanensis sp. nov., isolated from raw cows milk.</title>
        <authorList>
            <person name="von Neubeck M."/>
            <person name="Huptas C."/>
            <person name="Wenning M."/>
            <person name="Scherer S."/>
        </authorList>
    </citation>
    <scope>NUCLEOTIDE SEQUENCE [LARGE SCALE GENOMIC DNA]</scope>
    <source>
        <strain evidence="4 6">DSM 21104</strain>
    </source>
</reference>
<dbReference type="Proteomes" id="UP000036395">
    <property type="component" value="Unassembled WGS sequence"/>
</dbReference>
<keyword evidence="7" id="KW-1185">Reference proteome</keyword>
<keyword evidence="4" id="KW-0966">Cell projection</keyword>
<dbReference type="SUPFAM" id="SSF140566">
    <property type="entry name" value="FlgN-like"/>
    <property type="match status" value="1"/>
</dbReference>
<dbReference type="InterPro" id="IPR036679">
    <property type="entry name" value="FlgN-like_sf"/>
</dbReference>
<dbReference type="GO" id="GO:0044780">
    <property type="term" value="P:bacterial-type flagellum assembly"/>
    <property type="evidence" value="ECO:0007669"/>
    <property type="project" value="InterPro"/>
</dbReference>
<dbReference type="RefSeq" id="WP_048379183.1">
    <property type="nucleotide sequence ID" value="NZ_CAXAOF010000003.1"/>
</dbReference>
<reference evidence="5 7" key="2">
    <citation type="submission" date="2016-10" db="EMBL/GenBank/DDBJ databases">
        <authorList>
            <person name="Varghese N."/>
            <person name="Submissions S."/>
        </authorList>
    </citation>
    <scope>NUCLEOTIDE SEQUENCE [LARGE SCALE GENOMIC DNA]</scope>
    <source>
        <strain evidence="5 7">BS3652</strain>
    </source>
</reference>